<evidence type="ECO:0000313" key="8">
    <source>
        <dbReference type="EMBL" id="AHG90975.1"/>
    </source>
</evidence>
<comment type="similarity">
    <text evidence="1 6">Belongs to the XseB family.</text>
</comment>
<keyword evidence="2 6" id="KW-0963">Cytoplasm</keyword>
<dbReference type="InParanoid" id="W0RKW9"/>
<evidence type="ECO:0000256" key="6">
    <source>
        <dbReference type="HAMAP-Rule" id="MF_00337"/>
    </source>
</evidence>
<dbReference type="PANTHER" id="PTHR34137">
    <property type="entry name" value="EXODEOXYRIBONUCLEASE 7 SMALL SUBUNIT"/>
    <property type="match status" value="1"/>
</dbReference>
<dbReference type="AlphaFoldDB" id="W0RKW9"/>
<dbReference type="GO" id="GO:0005829">
    <property type="term" value="C:cytosol"/>
    <property type="evidence" value="ECO:0007669"/>
    <property type="project" value="TreeGrafter"/>
</dbReference>
<evidence type="ECO:0000256" key="4">
    <source>
        <dbReference type="ARBA" id="ARBA00022801"/>
    </source>
</evidence>
<organism evidence="8 9">
    <name type="scientific">Gemmatirosa kalamazoonensis</name>
    <dbReference type="NCBI Taxonomy" id="861299"/>
    <lineage>
        <taxon>Bacteria</taxon>
        <taxon>Pseudomonadati</taxon>
        <taxon>Gemmatimonadota</taxon>
        <taxon>Gemmatimonadia</taxon>
        <taxon>Gemmatimonadales</taxon>
        <taxon>Gemmatimonadaceae</taxon>
        <taxon>Gemmatirosa</taxon>
    </lineage>
</organism>
<evidence type="ECO:0000313" key="9">
    <source>
        <dbReference type="Proteomes" id="UP000019151"/>
    </source>
</evidence>
<gene>
    <name evidence="6" type="primary">xseB</name>
    <name evidence="8" type="ORF">J421_3438</name>
</gene>
<dbReference type="FunCoup" id="W0RKW9">
    <property type="interactions" value="235"/>
</dbReference>
<dbReference type="EC" id="3.1.11.6" evidence="6"/>
<dbReference type="KEGG" id="gba:J421_3438"/>
<feature type="coiled-coil region" evidence="7">
    <location>
        <begin position="7"/>
        <end position="58"/>
    </location>
</feature>
<dbReference type="GO" id="GO:0009318">
    <property type="term" value="C:exodeoxyribonuclease VII complex"/>
    <property type="evidence" value="ECO:0007669"/>
    <property type="project" value="UniProtKB-UniRule"/>
</dbReference>
<evidence type="ECO:0000256" key="3">
    <source>
        <dbReference type="ARBA" id="ARBA00022722"/>
    </source>
</evidence>
<dbReference type="InterPro" id="IPR037004">
    <property type="entry name" value="Exonuc_VII_ssu_sf"/>
</dbReference>
<keyword evidence="3 6" id="KW-0540">Nuclease</keyword>
<dbReference type="Pfam" id="PF02609">
    <property type="entry name" value="Exonuc_VII_S"/>
    <property type="match status" value="1"/>
</dbReference>
<dbReference type="GO" id="GO:0006308">
    <property type="term" value="P:DNA catabolic process"/>
    <property type="evidence" value="ECO:0007669"/>
    <property type="project" value="UniProtKB-UniRule"/>
</dbReference>
<evidence type="ECO:0000256" key="5">
    <source>
        <dbReference type="ARBA" id="ARBA00022839"/>
    </source>
</evidence>
<comment type="subcellular location">
    <subcellularLocation>
        <location evidence="6">Cytoplasm</location>
    </subcellularLocation>
</comment>
<dbReference type="HAMAP" id="MF_00337">
    <property type="entry name" value="Exonuc_7_S"/>
    <property type="match status" value="1"/>
</dbReference>
<comment type="catalytic activity">
    <reaction evidence="6">
        <text>Exonucleolytic cleavage in either 5'- to 3'- or 3'- to 5'-direction to yield nucleoside 5'-phosphates.</text>
        <dbReference type="EC" id="3.1.11.6"/>
    </reaction>
</comment>
<dbReference type="Gene3D" id="1.10.287.1040">
    <property type="entry name" value="Exonuclease VII, small subunit"/>
    <property type="match status" value="1"/>
</dbReference>
<dbReference type="STRING" id="861299.J421_3438"/>
<evidence type="ECO:0000256" key="1">
    <source>
        <dbReference type="ARBA" id="ARBA00009998"/>
    </source>
</evidence>
<dbReference type="Proteomes" id="UP000019151">
    <property type="component" value="Chromosome"/>
</dbReference>
<dbReference type="InterPro" id="IPR003761">
    <property type="entry name" value="Exonuc_VII_S"/>
</dbReference>
<keyword evidence="9" id="KW-1185">Reference proteome</keyword>
<dbReference type="GO" id="GO:0008855">
    <property type="term" value="F:exodeoxyribonuclease VII activity"/>
    <property type="evidence" value="ECO:0007669"/>
    <property type="project" value="UniProtKB-UniRule"/>
</dbReference>
<evidence type="ECO:0000256" key="7">
    <source>
        <dbReference type="SAM" id="Coils"/>
    </source>
</evidence>
<dbReference type="SUPFAM" id="SSF116842">
    <property type="entry name" value="XseB-like"/>
    <property type="match status" value="1"/>
</dbReference>
<name>W0RKW9_9BACT</name>
<reference evidence="8 9" key="1">
    <citation type="journal article" date="2014" name="Genome Announc.">
        <title>Genome Sequence and Methylome of Soil Bacterium Gemmatirosa kalamazoonensis KBS708T, a Member of the Rarely Cultivated Gemmatimonadetes Phylum.</title>
        <authorList>
            <person name="Debruyn J.M."/>
            <person name="Radosevich M."/>
            <person name="Wommack K.E."/>
            <person name="Polson S.W."/>
            <person name="Hauser L.J."/>
            <person name="Fawaz M.N."/>
            <person name="Korlach J."/>
            <person name="Tsai Y.C."/>
        </authorList>
    </citation>
    <scope>NUCLEOTIDE SEQUENCE [LARGE SCALE GENOMIC DNA]</scope>
    <source>
        <strain evidence="8 9">KBS708</strain>
    </source>
</reference>
<protein>
    <recommendedName>
        <fullName evidence="6">Exodeoxyribonuclease 7 small subunit</fullName>
        <ecNumber evidence="6">3.1.11.6</ecNumber>
    </recommendedName>
    <alternativeName>
        <fullName evidence="6">Exodeoxyribonuclease VII small subunit</fullName>
        <shortName evidence="6">Exonuclease VII small subunit</shortName>
    </alternativeName>
</protein>
<dbReference type="HOGENOM" id="CLU_145918_3_4_0"/>
<sequence length="70" mass="8099">MTFEENLERLEEIVDELGGDALELDRALRLFEEGIERLREASGELARVEQQVKLLVERSDGTFELPPLER</sequence>
<keyword evidence="7" id="KW-0175">Coiled coil</keyword>
<comment type="subunit">
    <text evidence="6">Heterooligomer composed of large and small subunits.</text>
</comment>
<dbReference type="PANTHER" id="PTHR34137:SF1">
    <property type="entry name" value="EXODEOXYRIBONUCLEASE 7 SMALL SUBUNIT"/>
    <property type="match status" value="1"/>
</dbReference>
<dbReference type="OrthoDB" id="1771251at2"/>
<keyword evidence="5 6" id="KW-0269">Exonuclease</keyword>
<proteinExistence type="inferred from homology"/>
<comment type="function">
    <text evidence="6">Bidirectionally degrades single-stranded DNA into large acid-insoluble oligonucleotides, which are then degraded further into small acid-soluble oligonucleotides.</text>
</comment>
<evidence type="ECO:0000256" key="2">
    <source>
        <dbReference type="ARBA" id="ARBA00022490"/>
    </source>
</evidence>
<dbReference type="EMBL" id="CP007128">
    <property type="protein sequence ID" value="AHG90975.1"/>
    <property type="molecule type" value="Genomic_DNA"/>
</dbReference>
<keyword evidence="4 6" id="KW-0378">Hydrolase</keyword>
<dbReference type="PIRSF" id="PIRSF006488">
    <property type="entry name" value="Exonuc_VII_S"/>
    <property type="match status" value="1"/>
</dbReference>
<dbReference type="RefSeq" id="WP_025412436.1">
    <property type="nucleotide sequence ID" value="NZ_CP007128.1"/>
</dbReference>
<dbReference type="eggNOG" id="COG1722">
    <property type="taxonomic scope" value="Bacteria"/>
</dbReference>
<accession>W0RKW9</accession>
<dbReference type="NCBIfam" id="TIGR01280">
    <property type="entry name" value="xseB"/>
    <property type="match status" value="1"/>
</dbReference>